<proteinExistence type="predicted"/>
<sequence>MRYTCCPRYHSGVDQTVKRLPCVRGRGNNLCRRTGTICFKIGDKLLEGCIWLFSAVVAIGERGKS</sequence>
<reference evidence="1" key="1">
    <citation type="journal article" date="2017" name="Nature">
        <title>The sunflower genome provides insights into oil metabolism, flowering and Asterid evolution.</title>
        <authorList>
            <person name="Badouin H."/>
            <person name="Gouzy J."/>
            <person name="Grassa C.J."/>
            <person name="Murat F."/>
            <person name="Staton S.E."/>
            <person name="Cottret L."/>
            <person name="Lelandais-Briere C."/>
            <person name="Owens G.L."/>
            <person name="Carrere S."/>
            <person name="Mayjonade B."/>
            <person name="Legrand L."/>
            <person name="Gill N."/>
            <person name="Kane N.C."/>
            <person name="Bowers J.E."/>
            <person name="Hubner S."/>
            <person name="Bellec A."/>
            <person name="Berard A."/>
            <person name="Berges H."/>
            <person name="Blanchet N."/>
            <person name="Boniface M.C."/>
            <person name="Brunel D."/>
            <person name="Catrice O."/>
            <person name="Chaidir N."/>
            <person name="Claudel C."/>
            <person name="Donnadieu C."/>
            <person name="Faraut T."/>
            <person name="Fievet G."/>
            <person name="Helmstetter N."/>
            <person name="King M."/>
            <person name="Knapp S.J."/>
            <person name="Lai Z."/>
            <person name="Le Paslier M.C."/>
            <person name="Lippi Y."/>
            <person name="Lorenzon L."/>
            <person name="Mandel J.R."/>
            <person name="Marage G."/>
            <person name="Marchand G."/>
            <person name="Marquand E."/>
            <person name="Bret-Mestries E."/>
            <person name="Morien E."/>
            <person name="Nambeesan S."/>
            <person name="Nguyen T."/>
            <person name="Pegot-Espagnet P."/>
            <person name="Pouilly N."/>
            <person name="Raftis F."/>
            <person name="Sallet E."/>
            <person name="Schiex T."/>
            <person name="Thomas J."/>
            <person name="Vandecasteele C."/>
            <person name="Vares D."/>
            <person name="Vear F."/>
            <person name="Vautrin S."/>
            <person name="Crespi M."/>
            <person name="Mangin B."/>
            <person name="Burke J.M."/>
            <person name="Salse J."/>
            <person name="Munos S."/>
            <person name="Vincourt P."/>
            <person name="Rieseberg L.H."/>
            <person name="Langlade N.B."/>
        </authorList>
    </citation>
    <scope>NUCLEOTIDE SEQUENCE</scope>
    <source>
        <tissue evidence="1">Leaves</tissue>
    </source>
</reference>
<dbReference type="Proteomes" id="UP000215914">
    <property type="component" value="Unassembled WGS sequence"/>
</dbReference>
<dbReference type="EMBL" id="MNCJ02000330">
    <property type="protein sequence ID" value="KAF5765518.1"/>
    <property type="molecule type" value="Genomic_DNA"/>
</dbReference>
<evidence type="ECO:0000313" key="2">
    <source>
        <dbReference type="Proteomes" id="UP000215914"/>
    </source>
</evidence>
<accession>A0A9K3E3R2</accession>
<protein>
    <submittedName>
        <fullName evidence="1">Uncharacterized protein</fullName>
    </submittedName>
</protein>
<dbReference type="AlphaFoldDB" id="A0A9K3E3R2"/>
<comment type="caution">
    <text evidence="1">The sequence shown here is derived from an EMBL/GenBank/DDBJ whole genome shotgun (WGS) entry which is preliminary data.</text>
</comment>
<dbReference type="Gramene" id="mRNA:HanXRQr2_Chr15g0704671">
    <property type="protein sequence ID" value="CDS:HanXRQr2_Chr15g0704671.1"/>
    <property type="gene ID" value="HanXRQr2_Chr15g0704671"/>
</dbReference>
<organism evidence="1 2">
    <name type="scientific">Helianthus annuus</name>
    <name type="common">Common sunflower</name>
    <dbReference type="NCBI Taxonomy" id="4232"/>
    <lineage>
        <taxon>Eukaryota</taxon>
        <taxon>Viridiplantae</taxon>
        <taxon>Streptophyta</taxon>
        <taxon>Embryophyta</taxon>
        <taxon>Tracheophyta</taxon>
        <taxon>Spermatophyta</taxon>
        <taxon>Magnoliopsida</taxon>
        <taxon>eudicotyledons</taxon>
        <taxon>Gunneridae</taxon>
        <taxon>Pentapetalae</taxon>
        <taxon>asterids</taxon>
        <taxon>campanulids</taxon>
        <taxon>Asterales</taxon>
        <taxon>Asteraceae</taxon>
        <taxon>Asteroideae</taxon>
        <taxon>Heliantheae alliance</taxon>
        <taxon>Heliantheae</taxon>
        <taxon>Helianthus</taxon>
    </lineage>
</organism>
<reference evidence="1" key="2">
    <citation type="submission" date="2020-06" db="EMBL/GenBank/DDBJ databases">
        <title>Helianthus annuus Genome sequencing and assembly Release 2.</title>
        <authorList>
            <person name="Gouzy J."/>
            <person name="Langlade N."/>
            <person name="Munos S."/>
        </authorList>
    </citation>
    <scope>NUCLEOTIDE SEQUENCE</scope>
    <source>
        <tissue evidence="1">Leaves</tissue>
    </source>
</reference>
<evidence type="ECO:0000313" key="1">
    <source>
        <dbReference type="EMBL" id="KAF5765518.1"/>
    </source>
</evidence>
<gene>
    <name evidence="1" type="ORF">HanXRQr2_Chr15g0704671</name>
</gene>
<name>A0A9K3E3R2_HELAN</name>
<keyword evidence="2" id="KW-1185">Reference proteome</keyword>